<evidence type="ECO:0000256" key="1">
    <source>
        <dbReference type="SAM" id="Phobius"/>
    </source>
</evidence>
<accession>A0A4V3UZ99</accession>
<keyword evidence="1" id="KW-0812">Transmembrane</keyword>
<evidence type="ECO:0000313" key="2">
    <source>
        <dbReference type="EMBL" id="THD75799.1"/>
    </source>
</evidence>
<proteinExistence type="predicted"/>
<dbReference type="RefSeq" id="WP_136338161.1">
    <property type="nucleotide sequence ID" value="NZ_SSMD01000002.1"/>
</dbReference>
<comment type="caution">
    <text evidence="2">The sequence shown here is derived from an EMBL/GenBank/DDBJ whole genome shotgun (WGS) entry which is preliminary data.</text>
</comment>
<gene>
    <name evidence="2" type="ORF">E7681_04915</name>
</gene>
<dbReference type="InterPro" id="IPR022584">
    <property type="entry name" value="DUF2937"/>
</dbReference>
<keyword evidence="3" id="KW-1185">Reference proteome</keyword>
<evidence type="ECO:0000313" key="3">
    <source>
        <dbReference type="Proteomes" id="UP000306113"/>
    </source>
</evidence>
<dbReference type="Pfam" id="PF11157">
    <property type="entry name" value="DUF2937"/>
    <property type="match status" value="1"/>
</dbReference>
<dbReference type="AlphaFoldDB" id="A0A4V3UZ99"/>
<sequence>MILRALTLAGGLLGAGAASQFPEFSQQYTQRLGGAVDALSVVVADFDASAQAAGLTREQALAQMTGSDFLTHRRADMERTFARHARLSADLAALQAAGPFMRAYYAGHLNDPQIAVRAWEAYQPALPVTFAGAVFGGSGLIAGLIAMSLLLAVLRLPFRRRLPEPARVG</sequence>
<keyword evidence="1" id="KW-0472">Membrane</keyword>
<protein>
    <submittedName>
        <fullName evidence="2">DUF2937 family protein</fullName>
    </submittedName>
</protein>
<keyword evidence="1" id="KW-1133">Transmembrane helix</keyword>
<dbReference type="OrthoDB" id="193051at2"/>
<reference evidence="2 3" key="1">
    <citation type="submission" date="2019-04" db="EMBL/GenBank/DDBJ databases">
        <title>Draft genome sequence of Youngimonas vesicularis.</title>
        <authorList>
            <person name="Hameed A."/>
        </authorList>
    </citation>
    <scope>NUCLEOTIDE SEQUENCE [LARGE SCALE GENOMIC DNA]</scope>
    <source>
        <strain evidence="2 3">CC-AMW-E</strain>
    </source>
</reference>
<dbReference type="EMBL" id="SSMD01000002">
    <property type="protein sequence ID" value="THD75799.1"/>
    <property type="molecule type" value="Genomic_DNA"/>
</dbReference>
<organism evidence="2 3">
    <name type="scientific">Thalassobius vesicularis</name>
    <dbReference type="NCBI Taxonomy" id="1294297"/>
    <lineage>
        <taxon>Bacteria</taxon>
        <taxon>Pseudomonadati</taxon>
        <taxon>Pseudomonadota</taxon>
        <taxon>Alphaproteobacteria</taxon>
        <taxon>Rhodobacterales</taxon>
        <taxon>Roseobacteraceae</taxon>
        <taxon>Thalassovita</taxon>
    </lineage>
</organism>
<feature type="transmembrane region" description="Helical" evidence="1">
    <location>
        <begin position="130"/>
        <end position="154"/>
    </location>
</feature>
<name>A0A4V3UZ99_9RHOB</name>
<dbReference type="Proteomes" id="UP000306113">
    <property type="component" value="Unassembled WGS sequence"/>
</dbReference>